<proteinExistence type="predicted"/>
<dbReference type="SUPFAM" id="SSF47413">
    <property type="entry name" value="lambda repressor-like DNA-binding domains"/>
    <property type="match status" value="1"/>
</dbReference>
<evidence type="ECO:0000313" key="2">
    <source>
        <dbReference type="EMBL" id="GLJ66760.1"/>
    </source>
</evidence>
<evidence type="ECO:0000259" key="1">
    <source>
        <dbReference type="PROSITE" id="PS50943"/>
    </source>
</evidence>
<dbReference type="InterPro" id="IPR010982">
    <property type="entry name" value="Lambda_DNA-bd_dom_sf"/>
</dbReference>
<dbReference type="Gene3D" id="3.30.450.180">
    <property type="match status" value="1"/>
</dbReference>
<protein>
    <submittedName>
        <fullName evidence="2">Transcriptional regulator</fullName>
    </submittedName>
</protein>
<dbReference type="PANTHER" id="PTHR35010">
    <property type="entry name" value="BLL4672 PROTEIN-RELATED"/>
    <property type="match status" value="1"/>
</dbReference>
<dbReference type="Gene3D" id="1.10.260.40">
    <property type="entry name" value="lambda repressor-like DNA-binding domains"/>
    <property type="match status" value="1"/>
</dbReference>
<dbReference type="PROSITE" id="PS50943">
    <property type="entry name" value="HTH_CROC1"/>
    <property type="match status" value="1"/>
</dbReference>
<dbReference type="PANTHER" id="PTHR35010:SF2">
    <property type="entry name" value="BLL4672 PROTEIN"/>
    <property type="match status" value="1"/>
</dbReference>
<sequence length="278" mass="30936">MASTALGDYLRARRAQVTPEAAGIPTYGLRRVAGLRREEVAVAAGISVDYYVRLEQGREKSPSAQVLDTLAEVLQLDDDARDHLYQVAGHLPSPATATRDQVDPQLMQLMDTWSDSPALILGRAYDVLAGNELAYALFDGFRQGPNLMLKMFLDPDARSFYPDWEQVARYTVAGFRVLEGRTPNDPRIRRILAELTAESPAFVEMWERHEARTKRLTSKRFHHPEVGDLTLHIHAFDVRSAPGQELIVYQADPGSRDAEALALLGTLAATRSREPRGG</sequence>
<dbReference type="InterPro" id="IPR001387">
    <property type="entry name" value="Cro/C1-type_HTH"/>
</dbReference>
<dbReference type="SMART" id="SM00530">
    <property type="entry name" value="HTH_XRE"/>
    <property type="match status" value="1"/>
</dbReference>
<dbReference type="Pfam" id="PF17765">
    <property type="entry name" value="MLTR_LBD"/>
    <property type="match status" value="1"/>
</dbReference>
<feature type="domain" description="HTH cro/C1-type" evidence="1">
    <location>
        <begin position="29"/>
        <end position="81"/>
    </location>
</feature>
<dbReference type="EMBL" id="BSEL01000002">
    <property type="protein sequence ID" value="GLJ66760.1"/>
    <property type="molecule type" value="Genomic_DNA"/>
</dbReference>
<dbReference type="Proteomes" id="UP001142292">
    <property type="component" value="Unassembled WGS sequence"/>
</dbReference>
<comment type="caution">
    <text evidence="2">The sequence shown here is derived from an EMBL/GenBank/DDBJ whole genome shotgun (WGS) entry which is preliminary data.</text>
</comment>
<accession>A0ABQ5SRK0</accession>
<evidence type="ECO:0000313" key="3">
    <source>
        <dbReference type="Proteomes" id="UP001142292"/>
    </source>
</evidence>
<keyword evidence="3" id="KW-1185">Reference proteome</keyword>
<reference evidence="2" key="2">
    <citation type="submission" date="2023-01" db="EMBL/GenBank/DDBJ databases">
        <authorList>
            <person name="Sun Q."/>
            <person name="Evtushenko L."/>
        </authorList>
    </citation>
    <scope>NUCLEOTIDE SEQUENCE</scope>
    <source>
        <strain evidence="2">VKM Ac-1246</strain>
    </source>
</reference>
<reference evidence="2" key="1">
    <citation type="journal article" date="2014" name="Int. J. Syst. Evol. Microbiol.">
        <title>Complete genome of a new Firmicutes species belonging to the dominant human colonic microbiota ('Ruminococcus bicirculans') reveals two chromosomes and a selective capacity to utilize plant glucans.</title>
        <authorList>
            <consortium name="NISC Comparative Sequencing Program"/>
            <person name="Wegmann U."/>
            <person name="Louis P."/>
            <person name="Goesmann A."/>
            <person name="Henrissat B."/>
            <person name="Duncan S.H."/>
            <person name="Flint H.J."/>
        </authorList>
    </citation>
    <scope>NUCLEOTIDE SEQUENCE</scope>
    <source>
        <strain evidence="2">VKM Ac-1246</strain>
    </source>
</reference>
<dbReference type="Pfam" id="PF13560">
    <property type="entry name" value="HTH_31"/>
    <property type="match status" value="1"/>
</dbReference>
<dbReference type="RefSeq" id="WP_189119584.1">
    <property type="nucleotide sequence ID" value="NZ_BMRK01000013.1"/>
</dbReference>
<name>A0ABQ5SRK0_9ACTN</name>
<dbReference type="CDD" id="cd00093">
    <property type="entry name" value="HTH_XRE"/>
    <property type="match status" value="1"/>
</dbReference>
<gene>
    <name evidence="2" type="ORF">GCM10017579_07960</name>
</gene>
<organism evidence="2 3">
    <name type="scientific">Nocardioides luteus</name>
    <dbReference type="NCBI Taxonomy" id="1844"/>
    <lineage>
        <taxon>Bacteria</taxon>
        <taxon>Bacillati</taxon>
        <taxon>Actinomycetota</taxon>
        <taxon>Actinomycetes</taxon>
        <taxon>Propionibacteriales</taxon>
        <taxon>Nocardioidaceae</taxon>
        <taxon>Nocardioides</taxon>
    </lineage>
</organism>
<dbReference type="InterPro" id="IPR041413">
    <property type="entry name" value="MLTR_LBD"/>
</dbReference>